<name>A0A068QYT2_9GAMM</name>
<accession>A0A068QYT2</accession>
<reference evidence="1 2" key="1">
    <citation type="submission" date="2013-07" db="EMBL/GenBank/DDBJ databases">
        <authorList>
            <person name="Genoscope - CEA"/>
        </authorList>
    </citation>
    <scope>NUCLEOTIDE SEQUENCE [LARGE SCALE GENOMIC DNA]</scope>
    <source>
        <strain evidence="1 2">G6</strain>
    </source>
</reference>
<dbReference type="EMBL" id="FO704551">
    <property type="protein sequence ID" value="CDG19796.1"/>
    <property type="molecule type" value="Genomic_DNA"/>
</dbReference>
<organism evidence="1 2">
    <name type="scientific">Xenorhabdus poinarii G6</name>
    <dbReference type="NCBI Taxonomy" id="1354304"/>
    <lineage>
        <taxon>Bacteria</taxon>
        <taxon>Pseudomonadati</taxon>
        <taxon>Pseudomonadota</taxon>
        <taxon>Gammaproteobacteria</taxon>
        <taxon>Enterobacterales</taxon>
        <taxon>Morganellaceae</taxon>
        <taxon>Xenorhabdus</taxon>
    </lineage>
</organism>
<proteinExistence type="predicted"/>
<dbReference type="Proteomes" id="UP000032735">
    <property type="component" value="Chromosome"/>
</dbReference>
<dbReference type="AlphaFoldDB" id="A0A068QYT2"/>
<dbReference type="HOGENOM" id="CLU_3031506_0_0_6"/>
<evidence type="ECO:0000313" key="1">
    <source>
        <dbReference type="EMBL" id="CDG19796.1"/>
    </source>
</evidence>
<sequence>MVMITICNCNTGYLYGIMLEQFDINQINDDFVENKSRAGVLNVWQISLLISSAKN</sequence>
<evidence type="ECO:0000313" key="2">
    <source>
        <dbReference type="Proteomes" id="UP000032735"/>
    </source>
</evidence>
<keyword evidence="2" id="KW-1185">Reference proteome</keyword>
<gene>
    <name evidence="1" type="ORF">XPG1_0141</name>
</gene>
<protein>
    <submittedName>
        <fullName evidence="1">Uncharacterized protein</fullName>
    </submittedName>
</protein>
<dbReference type="KEGG" id="xpo:XPG1_0141"/>